<reference evidence="1 2" key="1">
    <citation type="submission" date="2023-02" db="EMBL/GenBank/DDBJ databases">
        <title>Genome sequence of Lentisphaera profundi SAORIC-696.</title>
        <authorList>
            <person name="Kim e."/>
            <person name="Cho J.-C."/>
            <person name="Choi A."/>
            <person name="Kang I."/>
        </authorList>
    </citation>
    <scope>NUCLEOTIDE SEQUENCE [LARGE SCALE GENOMIC DNA]</scope>
    <source>
        <strain evidence="1 2">SAORIC-696</strain>
    </source>
</reference>
<dbReference type="EMBL" id="CP117811">
    <property type="protein sequence ID" value="WDE95412.1"/>
    <property type="molecule type" value="Genomic_DNA"/>
</dbReference>
<protein>
    <submittedName>
        <fullName evidence="1">Uncharacterized protein</fullName>
    </submittedName>
</protein>
<evidence type="ECO:0000313" key="1">
    <source>
        <dbReference type="EMBL" id="WDE95412.1"/>
    </source>
</evidence>
<keyword evidence="2" id="KW-1185">Reference proteome</keyword>
<name>A0ABY7VR97_9BACT</name>
<accession>A0ABY7VR97</accession>
<sequence length="46" mass="5198">MTNFTFIKDVLPEVYELGFKTEEHLKQALIILNSQFLILNGGVSDA</sequence>
<proteinExistence type="predicted"/>
<dbReference type="Proteomes" id="UP001214250">
    <property type="component" value="Chromosome 1"/>
</dbReference>
<evidence type="ECO:0000313" key="2">
    <source>
        <dbReference type="Proteomes" id="UP001214250"/>
    </source>
</evidence>
<gene>
    <name evidence="1" type="ORF">PQO03_06735</name>
</gene>
<dbReference type="RefSeq" id="WP_274148947.1">
    <property type="nucleotide sequence ID" value="NZ_CP117811.1"/>
</dbReference>
<organism evidence="1 2">
    <name type="scientific">Lentisphaera profundi</name>
    <dbReference type="NCBI Taxonomy" id="1658616"/>
    <lineage>
        <taxon>Bacteria</taxon>
        <taxon>Pseudomonadati</taxon>
        <taxon>Lentisphaerota</taxon>
        <taxon>Lentisphaeria</taxon>
        <taxon>Lentisphaerales</taxon>
        <taxon>Lentisphaeraceae</taxon>
        <taxon>Lentisphaera</taxon>
    </lineage>
</organism>